<comment type="caution">
    <text evidence="2">The sequence shown here is derived from an EMBL/GenBank/DDBJ whole genome shotgun (WGS) entry which is preliminary data.</text>
</comment>
<feature type="region of interest" description="Disordered" evidence="1">
    <location>
        <begin position="150"/>
        <end position="201"/>
    </location>
</feature>
<protein>
    <submittedName>
        <fullName evidence="2">Uncharacterized protein</fullName>
    </submittedName>
</protein>
<feature type="compositionally biased region" description="Acidic residues" evidence="1">
    <location>
        <begin position="191"/>
        <end position="201"/>
    </location>
</feature>
<dbReference type="RefSeq" id="WP_197047506.1">
    <property type="nucleotide sequence ID" value="NZ_LR734879.1"/>
</dbReference>
<proteinExistence type="predicted"/>
<organism evidence="2 3">
    <name type="scientific">Planktothrix serta PCC 8927</name>
    <dbReference type="NCBI Taxonomy" id="671068"/>
    <lineage>
        <taxon>Bacteria</taxon>
        <taxon>Bacillati</taxon>
        <taxon>Cyanobacteriota</taxon>
        <taxon>Cyanophyceae</taxon>
        <taxon>Oscillatoriophycideae</taxon>
        <taxon>Oscillatoriales</taxon>
        <taxon>Microcoleaceae</taxon>
        <taxon>Planktothrix</taxon>
    </lineage>
</organism>
<evidence type="ECO:0000256" key="1">
    <source>
        <dbReference type="SAM" id="MobiDB-lite"/>
    </source>
</evidence>
<keyword evidence="3" id="KW-1185">Reference proteome</keyword>
<name>A0A7Z9C1A3_9CYAN</name>
<evidence type="ECO:0000313" key="2">
    <source>
        <dbReference type="EMBL" id="VXD23297.1"/>
    </source>
</evidence>
<dbReference type="EMBL" id="CZCU02000155">
    <property type="protein sequence ID" value="VXD23297.1"/>
    <property type="molecule type" value="Genomic_DNA"/>
</dbReference>
<accession>A0A7Z9C1A3</accession>
<feature type="compositionally biased region" description="Polar residues" evidence="1">
    <location>
        <begin position="151"/>
        <end position="178"/>
    </location>
</feature>
<reference evidence="2" key="1">
    <citation type="submission" date="2019-10" db="EMBL/GenBank/DDBJ databases">
        <authorList>
            <consortium name="Genoscope - CEA"/>
            <person name="William W."/>
        </authorList>
    </citation>
    <scope>NUCLEOTIDE SEQUENCE [LARGE SCALE GENOMIC DNA]</scope>
    <source>
        <strain evidence="2">BBR_PRJEB10992</strain>
    </source>
</reference>
<sequence>MLNRFKAIYRIVILGLGLVFLLGITPVWAAKSLPEPDTQGNYISKSDHLYWQVVDSDPNGLNCRMGNASIEEIWNPDNPGFPAISSWPAVTTLKPDEVFRAQASYGGFVITFDDQFLPWIFVKKKPDGTPANCFVRANIALIKPVEEPIDNNVSTQPVEEPTDNNISTQPVENPTDNNVSTPSVETPPEPSFDDTEPFIDL</sequence>
<gene>
    <name evidence="2" type="ORF">PL8927_780005</name>
</gene>
<evidence type="ECO:0000313" key="3">
    <source>
        <dbReference type="Proteomes" id="UP000184550"/>
    </source>
</evidence>
<dbReference type="Proteomes" id="UP000184550">
    <property type="component" value="Unassembled WGS sequence"/>
</dbReference>
<dbReference type="AlphaFoldDB" id="A0A7Z9C1A3"/>